<dbReference type="Proteomes" id="UP000595942">
    <property type="component" value="Chromosome"/>
</dbReference>
<keyword evidence="5" id="KW-1185">Reference proteome</keyword>
<accession>A0A143PAM5</accession>
<dbReference type="GeneID" id="93727483"/>
<dbReference type="InterPro" id="IPR058116">
    <property type="entry name" value="SA0570-like"/>
</dbReference>
<reference evidence="3 4" key="1">
    <citation type="submission" date="2018-11" db="EMBL/GenBank/DDBJ databases">
        <title>Genomic profiling of Staphylococcus species from a Poultry farm system in KwaZulu-Natal, South Africa.</title>
        <authorList>
            <person name="Amoako D.G."/>
            <person name="Somboro A.M."/>
            <person name="Abia A.L.K."/>
            <person name="Bester L.A."/>
            <person name="Essack S.Y."/>
        </authorList>
    </citation>
    <scope>NUCLEOTIDE SEQUENCE [LARGE SCALE GENOMIC DNA]</scope>
    <source>
        <strain evidence="3 4">SA11</strain>
    </source>
</reference>
<keyword evidence="1" id="KW-0732">Signal</keyword>
<dbReference type="EMBL" id="RQTE01000094">
    <property type="protein sequence ID" value="RZI02586.1"/>
    <property type="molecule type" value="Genomic_DNA"/>
</dbReference>
<dbReference type="NCBIfam" id="NF047391">
    <property type="entry name" value="SA0570_fam"/>
    <property type="match status" value="1"/>
</dbReference>
<protein>
    <submittedName>
        <fullName evidence="3">Uncharacterized protein</fullName>
    </submittedName>
</protein>
<reference evidence="2 5" key="2">
    <citation type="submission" date="2021-01" db="EMBL/GenBank/DDBJ databases">
        <title>FDA dAtabase for Regulatory Grade micrObial Sequences (FDA-ARGOS): Supporting development and validation of Infectious Disease Dx tests.</title>
        <authorList>
            <person name="Sproer C."/>
            <person name="Gronow S."/>
            <person name="Severitt S."/>
            <person name="Schroder I."/>
            <person name="Tallon L."/>
            <person name="Sadzewicz L."/>
            <person name="Zhao X."/>
            <person name="Boylan J."/>
            <person name="Ott S."/>
            <person name="Bowen H."/>
            <person name="Vavikolanu K."/>
            <person name="Mehta A."/>
            <person name="Aluvathingal J."/>
            <person name="Nadendla S."/>
            <person name="Lowell S."/>
            <person name="Myers T."/>
            <person name="Yan Y."/>
            <person name="Sichtig H."/>
        </authorList>
    </citation>
    <scope>NUCLEOTIDE SEQUENCE [LARGE SCALE GENOMIC DNA]</scope>
    <source>
        <strain evidence="2 5">FDAARGOS_1148</strain>
    </source>
</reference>
<evidence type="ECO:0000313" key="3">
    <source>
        <dbReference type="EMBL" id="RZI02586.1"/>
    </source>
</evidence>
<evidence type="ECO:0000256" key="1">
    <source>
        <dbReference type="SAM" id="SignalP"/>
    </source>
</evidence>
<dbReference type="OrthoDB" id="2399156at2"/>
<dbReference type="EMBL" id="CP068073">
    <property type="protein sequence ID" value="QQS82617.1"/>
    <property type="molecule type" value="Genomic_DNA"/>
</dbReference>
<evidence type="ECO:0000313" key="4">
    <source>
        <dbReference type="Proteomes" id="UP000293854"/>
    </source>
</evidence>
<name>A0A143PAM5_9STAP</name>
<sequence length="168" mass="18693">MKKILSAAIVSATVITGLGVSQADAASGNTIQNVQQIHHGDQSLEGVKLGQNIQDVLKKQKATGYSYKPDKTEHYYEFKTAKGLMIVTANGKKDNGVITGISMGYNKPDGPTFKEVRNQLGNTVKWRYHFDDRTGNFGYIKDGKTTYQFGTESPKDRNLKLYRIDIEK</sequence>
<evidence type="ECO:0000313" key="5">
    <source>
        <dbReference type="Proteomes" id="UP000595942"/>
    </source>
</evidence>
<dbReference type="Proteomes" id="UP000293854">
    <property type="component" value="Unassembled WGS sequence"/>
</dbReference>
<dbReference type="KEGG" id="scv:A4G25_06360"/>
<feature type="signal peptide" evidence="1">
    <location>
        <begin position="1"/>
        <end position="25"/>
    </location>
</feature>
<proteinExistence type="predicted"/>
<dbReference type="AlphaFoldDB" id="A0A143PAM5"/>
<gene>
    <name evidence="3" type="ORF">EIG99_05925</name>
    <name evidence="2" type="ORF">I6J05_12170</name>
</gene>
<evidence type="ECO:0000313" key="2">
    <source>
        <dbReference type="EMBL" id="QQS82617.1"/>
    </source>
</evidence>
<organism evidence="3 4">
    <name type="scientific">Staphylococcus condimenti</name>
    <dbReference type="NCBI Taxonomy" id="70255"/>
    <lineage>
        <taxon>Bacteria</taxon>
        <taxon>Bacillati</taxon>
        <taxon>Bacillota</taxon>
        <taxon>Bacilli</taxon>
        <taxon>Bacillales</taxon>
        <taxon>Staphylococcaceae</taxon>
        <taxon>Staphylococcus</taxon>
    </lineage>
</organism>
<dbReference type="RefSeq" id="WP_047131360.1">
    <property type="nucleotide sequence ID" value="NZ_CP015114.1"/>
</dbReference>
<feature type="chain" id="PRO_5044548773" evidence="1">
    <location>
        <begin position="26"/>
        <end position="168"/>
    </location>
</feature>